<evidence type="ECO:0000313" key="3">
    <source>
        <dbReference type="Proteomes" id="UP000188276"/>
    </source>
</evidence>
<sequence>MAKAVRVGDTGTDHDGFPPTPVTAGSPDVKFDGIPAARVGDPLAPHSKPKHPPHNRSIASGSSTVSINGKSAAITGGDISCGGVTIGGGTVNIGDVPSTGGGGAAPLNVVATKTITSVYFSYGPDCQLISGASRHYTDINVHAKTSGYLPGETVSITLSGPVNKTVSGYVDGNGEVCIINALKGTRLEFEGKNM</sequence>
<evidence type="ECO:0000313" key="2">
    <source>
        <dbReference type="EMBL" id="SJN56012.1"/>
    </source>
</evidence>
<dbReference type="STRING" id="1123498.VR7878_01549"/>
<name>A0A1R4LHG0_VIBR1</name>
<dbReference type="AlphaFoldDB" id="A0A1R4LHG0"/>
<dbReference type="EMBL" id="FULE01000022">
    <property type="protein sequence ID" value="SJN56012.1"/>
    <property type="molecule type" value="Genomic_DNA"/>
</dbReference>
<accession>A0A1R4LHG0</accession>
<reference evidence="3" key="1">
    <citation type="submission" date="2017-02" db="EMBL/GenBank/DDBJ databases">
        <authorList>
            <person name="Rodrigo-Torres L."/>
            <person name="Arahal R.D."/>
            <person name="Lucena T."/>
        </authorList>
    </citation>
    <scope>NUCLEOTIDE SEQUENCE [LARGE SCALE GENOMIC DNA]</scope>
    <source>
        <strain evidence="3">CECT 7878</strain>
    </source>
</reference>
<dbReference type="InterPro" id="IPR008727">
    <property type="entry name" value="PAAR_motif"/>
</dbReference>
<dbReference type="NCBIfam" id="NF033420">
    <property type="entry name" value="T6SS_PAAR_dom"/>
    <property type="match status" value="1"/>
</dbReference>
<protein>
    <submittedName>
        <fullName evidence="2">PAAR motif protein</fullName>
    </submittedName>
</protein>
<keyword evidence="3" id="KW-1185">Reference proteome</keyword>
<proteinExistence type="predicted"/>
<dbReference type="Proteomes" id="UP000188276">
    <property type="component" value="Unassembled WGS sequence"/>
</dbReference>
<dbReference type="CDD" id="cd14737">
    <property type="entry name" value="PAAR_1"/>
    <property type="match status" value="1"/>
</dbReference>
<feature type="region of interest" description="Disordered" evidence="1">
    <location>
        <begin position="1"/>
        <end position="64"/>
    </location>
</feature>
<dbReference type="Gene3D" id="2.60.200.60">
    <property type="match status" value="1"/>
</dbReference>
<gene>
    <name evidence="2" type="ORF">VR7878_01549</name>
</gene>
<dbReference type="Pfam" id="PF05488">
    <property type="entry name" value="PAAR_motif"/>
    <property type="match status" value="1"/>
</dbReference>
<dbReference type="RefSeq" id="WP_370737074.1">
    <property type="nucleotide sequence ID" value="NZ_FULE01000022.1"/>
</dbReference>
<organism evidence="2 3">
    <name type="scientific">Vibrio ruber (strain DSM 16370 / JCM 11486 / BCRC 17186 / CECT 7878 / LMG 23124 / VR1)</name>
    <dbReference type="NCBI Taxonomy" id="1123498"/>
    <lineage>
        <taxon>Bacteria</taxon>
        <taxon>Pseudomonadati</taxon>
        <taxon>Pseudomonadota</taxon>
        <taxon>Gammaproteobacteria</taxon>
        <taxon>Vibrionales</taxon>
        <taxon>Vibrionaceae</taxon>
        <taxon>Vibrio</taxon>
    </lineage>
</organism>
<evidence type="ECO:0000256" key="1">
    <source>
        <dbReference type="SAM" id="MobiDB-lite"/>
    </source>
</evidence>